<evidence type="ECO:0000313" key="1">
    <source>
        <dbReference type="EMBL" id="KAJ2806320.1"/>
    </source>
</evidence>
<sequence>MPDRFHKNYLAACDFVRQFSALFNAADRYPSLLASDESYIEFHRKWQLSAYFSIRKKQLTDAIDSSSQAESVLDQAVVDSIMVELSLNTQLGARAIWAIRRCWADDVYLEPLASRFWQLTIQIILWYHHSASDALRLLMRSNADEELTAVDQLLAHVHDMFALRQLCVDHIDNIQHMLPTTSSSKESLAVIVDSLRDAICQAFEPSDDTAGRAISHISATIVAVSCANLSSQLRRTTSQFRHTNRAAPKSPSAFVSKLFGELSVVELKISSQQNTLAMLRTQVCLGISREVARVSAEALSTISKTEASLHRLRKTTNRASHLDHANDLPVPPGVDLRGTTPASDNDKIRHQIWLDVMETGRIITDSLNATTHEDYEHLVQLIAPLGT</sequence>
<name>A0ACC1LE25_9FUNG</name>
<protein>
    <submittedName>
        <fullName evidence="1">Uncharacterized protein</fullName>
    </submittedName>
</protein>
<dbReference type="Proteomes" id="UP001140096">
    <property type="component" value="Unassembled WGS sequence"/>
</dbReference>
<organism evidence="1 2">
    <name type="scientific">Coemansia furcata</name>
    <dbReference type="NCBI Taxonomy" id="417177"/>
    <lineage>
        <taxon>Eukaryota</taxon>
        <taxon>Fungi</taxon>
        <taxon>Fungi incertae sedis</taxon>
        <taxon>Zoopagomycota</taxon>
        <taxon>Kickxellomycotina</taxon>
        <taxon>Kickxellomycetes</taxon>
        <taxon>Kickxellales</taxon>
        <taxon>Kickxellaceae</taxon>
        <taxon>Coemansia</taxon>
    </lineage>
</organism>
<reference evidence="1" key="1">
    <citation type="submission" date="2022-07" db="EMBL/GenBank/DDBJ databases">
        <title>Phylogenomic reconstructions and comparative analyses of Kickxellomycotina fungi.</title>
        <authorList>
            <person name="Reynolds N.K."/>
            <person name="Stajich J.E."/>
            <person name="Barry K."/>
            <person name="Grigoriev I.V."/>
            <person name="Crous P."/>
            <person name="Smith M.E."/>
        </authorList>
    </citation>
    <scope>NUCLEOTIDE SEQUENCE</scope>
    <source>
        <strain evidence="1">CBS 102833</strain>
    </source>
</reference>
<dbReference type="EMBL" id="JANBUP010001350">
    <property type="protein sequence ID" value="KAJ2806320.1"/>
    <property type="molecule type" value="Genomic_DNA"/>
</dbReference>
<evidence type="ECO:0000313" key="2">
    <source>
        <dbReference type="Proteomes" id="UP001140096"/>
    </source>
</evidence>
<proteinExistence type="predicted"/>
<keyword evidence="2" id="KW-1185">Reference proteome</keyword>
<accession>A0ACC1LE25</accession>
<comment type="caution">
    <text evidence="1">The sequence shown here is derived from an EMBL/GenBank/DDBJ whole genome shotgun (WGS) entry which is preliminary data.</text>
</comment>
<gene>
    <name evidence="1" type="ORF">H4S07_003829</name>
</gene>